<sequence>MVEGAESGFKGGEPTSREGAGRGRRRLDCSGHCGPMDAREDGDRHTVSQWARRSTVIGIRCANAVLNKAGDNQASLLMVKARLDHIVRRTGEEETR</sequence>
<gene>
    <name evidence="2" type="ORF">chiPu_0021824</name>
</gene>
<name>A0A401RMQ1_CHIPU</name>
<reference evidence="2 3" key="1">
    <citation type="journal article" date="2018" name="Nat. Ecol. Evol.">
        <title>Shark genomes provide insights into elasmobranch evolution and the origin of vertebrates.</title>
        <authorList>
            <person name="Hara Y"/>
            <person name="Yamaguchi K"/>
            <person name="Onimaru K"/>
            <person name="Kadota M"/>
            <person name="Koyanagi M"/>
            <person name="Keeley SD"/>
            <person name="Tatsumi K"/>
            <person name="Tanaka K"/>
            <person name="Motone F"/>
            <person name="Kageyama Y"/>
            <person name="Nozu R"/>
            <person name="Adachi N"/>
            <person name="Nishimura O"/>
            <person name="Nakagawa R"/>
            <person name="Tanegashima C"/>
            <person name="Kiyatake I"/>
            <person name="Matsumoto R"/>
            <person name="Murakumo K"/>
            <person name="Nishida K"/>
            <person name="Terakita A"/>
            <person name="Kuratani S"/>
            <person name="Sato K"/>
            <person name="Hyodo S Kuraku.S."/>
        </authorList>
    </citation>
    <scope>NUCLEOTIDE SEQUENCE [LARGE SCALE GENOMIC DNA]</scope>
</reference>
<evidence type="ECO:0000256" key="1">
    <source>
        <dbReference type="SAM" id="MobiDB-lite"/>
    </source>
</evidence>
<dbReference type="EMBL" id="BEZZ01004924">
    <property type="protein sequence ID" value="GCC19408.1"/>
    <property type="molecule type" value="Genomic_DNA"/>
</dbReference>
<dbReference type="Proteomes" id="UP000287033">
    <property type="component" value="Unassembled WGS sequence"/>
</dbReference>
<comment type="caution">
    <text evidence="2">The sequence shown here is derived from an EMBL/GenBank/DDBJ whole genome shotgun (WGS) entry which is preliminary data.</text>
</comment>
<keyword evidence="3" id="KW-1185">Reference proteome</keyword>
<feature type="compositionally biased region" description="Basic and acidic residues" evidence="1">
    <location>
        <begin position="15"/>
        <end position="29"/>
    </location>
</feature>
<proteinExistence type="predicted"/>
<dbReference type="AlphaFoldDB" id="A0A401RMQ1"/>
<protein>
    <submittedName>
        <fullName evidence="2">Uncharacterized protein</fullName>
    </submittedName>
</protein>
<organism evidence="2 3">
    <name type="scientific">Chiloscyllium punctatum</name>
    <name type="common">Brownbanded bambooshark</name>
    <name type="synonym">Hemiscyllium punctatum</name>
    <dbReference type="NCBI Taxonomy" id="137246"/>
    <lineage>
        <taxon>Eukaryota</taxon>
        <taxon>Metazoa</taxon>
        <taxon>Chordata</taxon>
        <taxon>Craniata</taxon>
        <taxon>Vertebrata</taxon>
        <taxon>Chondrichthyes</taxon>
        <taxon>Elasmobranchii</taxon>
        <taxon>Galeomorphii</taxon>
        <taxon>Galeoidea</taxon>
        <taxon>Orectolobiformes</taxon>
        <taxon>Hemiscylliidae</taxon>
        <taxon>Chiloscyllium</taxon>
    </lineage>
</organism>
<feature type="compositionally biased region" description="Basic and acidic residues" evidence="1">
    <location>
        <begin position="37"/>
        <end position="46"/>
    </location>
</feature>
<feature type="region of interest" description="Disordered" evidence="1">
    <location>
        <begin position="1"/>
        <end position="46"/>
    </location>
</feature>
<accession>A0A401RMQ1</accession>
<evidence type="ECO:0000313" key="2">
    <source>
        <dbReference type="EMBL" id="GCC19408.1"/>
    </source>
</evidence>
<evidence type="ECO:0000313" key="3">
    <source>
        <dbReference type="Proteomes" id="UP000287033"/>
    </source>
</evidence>